<keyword evidence="7" id="KW-0970">Cilium biogenesis/degradation</keyword>
<dbReference type="InterPro" id="IPR027417">
    <property type="entry name" value="P-loop_NTPase"/>
</dbReference>
<keyword evidence="9" id="KW-0969">Cilium</keyword>
<feature type="non-terminal residue" evidence="14">
    <location>
        <position position="1"/>
    </location>
</feature>
<name>A0A267E2E9_9PLAT</name>
<evidence type="ECO:0000313" key="15">
    <source>
        <dbReference type="Proteomes" id="UP000215902"/>
    </source>
</evidence>
<evidence type="ECO:0000256" key="6">
    <source>
        <dbReference type="ARBA" id="ARBA00022490"/>
    </source>
</evidence>
<dbReference type="PANTHER" id="PTHR14983:SF1">
    <property type="entry name" value="CILIOGENESIS AND PLANAR POLARITY EFFECTOR 2"/>
    <property type="match status" value="1"/>
</dbReference>
<comment type="similarity">
    <text evidence="2">Belongs to the small GTPase superfamily. Rab family.</text>
</comment>
<keyword evidence="4" id="KW-0813">Transport</keyword>
<evidence type="ECO:0000256" key="8">
    <source>
        <dbReference type="ARBA" id="ARBA00022927"/>
    </source>
</evidence>
<evidence type="ECO:0000256" key="10">
    <source>
        <dbReference type="ARBA" id="ARBA00023134"/>
    </source>
</evidence>
<dbReference type="STRING" id="282301.A0A267E2E9"/>
<evidence type="ECO:0000256" key="1">
    <source>
        <dbReference type="ARBA" id="ARBA00004120"/>
    </source>
</evidence>
<evidence type="ECO:0000313" key="14">
    <source>
        <dbReference type="EMBL" id="PAA55745.1"/>
    </source>
</evidence>
<dbReference type="InterPro" id="IPR001806">
    <property type="entry name" value="Small_GTPase"/>
</dbReference>
<dbReference type="PANTHER" id="PTHR14983">
    <property type="entry name" value="CILIOGENESIS AND PLANAR POLARITY EFFECTOR 2"/>
    <property type="match status" value="1"/>
</dbReference>
<keyword evidence="5" id="KW-0268">Exocytosis</keyword>
<dbReference type="GO" id="GO:0006887">
    <property type="term" value="P:exocytosis"/>
    <property type="evidence" value="ECO:0007669"/>
    <property type="project" value="UniProtKB-KW"/>
</dbReference>
<accession>A0A267E2E9</accession>
<evidence type="ECO:0000256" key="11">
    <source>
        <dbReference type="ARBA" id="ARBA00023212"/>
    </source>
</evidence>
<dbReference type="AlphaFoldDB" id="A0A267E2E9"/>
<keyword evidence="11" id="KW-0206">Cytoskeleton</keyword>
<dbReference type="GO" id="GO:0030030">
    <property type="term" value="P:cell projection organization"/>
    <property type="evidence" value="ECO:0007669"/>
    <property type="project" value="UniProtKB-KW"/>
</dbReference>
<dbReference type="OrthoDB" id="10266641at2759"/>
<evidence type="ECO:0000256" key="2">
    <source>
        <dbReference type="ARBA" id="ARBA00006270"/>
    </source>
</evidence>
<keyword evidence="6" id="KW-0963">Cytoplasm</keyword>
<evidence type="ECO:0000256" key="12">
    <source>
        <dbReference type="ARBA" id="ARBA00023273"/>
    </source>
</evidence>
<dbReference type="CDD" id="cd00882">
    <property type="entry name" value="Ras_like_GTPase"/>
    <property type="match status" value="1"/>
</dbReference>
<keyword evidence="8" id="KW-0653">Protein transport</keyword>
<dbReference type="Gene3D" id="3.40.50.300">
    <property type="entry name" value="P-loop containing nucleotide triphosphate hydrolases"/>
    <property type="match status" value="1"/>
</dbReference>
<dbReference type="GO" id="GO:0005525">
    <property type="term" value="F:GTP binding"/>
    <property type="evidence" value="ECO:0007669"/>
    <property type="project" value="UniProtKB-KW"/>
</dbReference>
<keyword evidence="10" id="KW-0342">GTP-binding</keyword>
<dbReference type="Pfam" id="PF00071">
    <property type="entry name" value="Ras"/>
    <property type="match status" value="1"/>
</dbReference>
<dbReference type="GO" id="GO:0003924">
    <property type="term" value="F:GTPase activity"/>
    <property type="evidence" value="ECO:0007669"/>
    <property type="project" value="InterPro"/>
</dbReference>
<comment type="subcellular location">
    <subcellularLocation>
        <location evidence="1">Cytoplasm</location>
        <location evidence="1">Cytoskeleton</location>
        <location evidence="1">Cilium basal body</location>
    </subcellularLocation>
</comment>
<dbReference type="SUPFAM" id="SSF52540">
    <property type="entry name" value="P-loop containing nucleoside triphosphate hydrolases"/>
    <property type="match status" value="1"/>
</dbReference>
<gene>
    <name evidence="14" type="ORF">BOX15_Mlig003949g3</name>
</gene>
<protein>
    <recommendedName>
        <fullName evidence="3">Ciliogenesis and planar polarity effector 2</fullName>
    </recommendedName>
    <alternativeName>
        <fullName evidence="13">REM2- and Rab-like small GTPase 1</fullName>
    </alternativeName>
</protein>
<evidence type="ECO:0000256" key="4">
    <source>
        <dbReference type="ARBA" id="ARBA00022448"/>
    </source>
</evidence>
<evidence type="ECO:0000256" key="7">
    <source>
        <dbReference type="ARBA" id="ARBA00022794"/>
    </source>
</evidence>
<dbReference type="InterPro" id="IPR039677">
    <property type="entry name" value="RSG1"/>
</dbReference>
<evidence type="ECO:0000256" key="13">
    <source>
        <dbReference type="ARBA" id="ARBA00030243"/>
    </source>
</evidence>
<dbReference type="Proteomes" id="UP000215902">
    <property type="component" value="Unassembled WGS sequence"/>
</dbReference>
<sequence length="278" mass="30718">CQQQPQSPQRIEGIRCSSMYHCDRGSHFQFNWLASQEGAPHLQAVWPRGQPRPLQFALLESPPQPQQLAAAWQPAGPFKVAVTGRAGVGKSALISALTGRSPSPSWRETPGLAVHRQFWPCRLRRAATATTAPEEPPLLCHLQFWEAGDAASRSFEHLRNELRLACDCVLFVFSVADRASVAELPAVVRRTLDGGSEGAPPCGLLVATRLDQPEAQVVSRAELLQLERDCRLPLVRFSPDMPSESAWQLLTRLCECLWHRRLVLRGSIETSVPGARGK</sequence>
<organism evidence="14 15">
    <name type="scientific">Macrostomum lignano</name>
    <dbReference type="NCBI Taxonomy" id="282301"/>
    <lineage>
        <taxon>Eukaryota</taxon>
        <taxon>Metazoa</taxon>
        <taxon>Spiralia</taxon>
        <taxon>Lophotrochozoa</taxon>
        <taxon>Platyhelminthes</taxon>
        <taxon>Rhabditophora</taxon>
        <taxon>Macrostomorpha</taxon>
        <taxon>Macrostomida</taxon>
        <taxon>Macrostomidae</taxon>
        <taxon>Macrostomum</taxon>
    </lineage>
</organism>
<dbReference type="EMBL" id="NIVC01002712">
    <property type="protein sequence ID" value="PAA55745.1"/>
    <property type="molecule type" value="Genomic_DNA"/>
</dbReference>
<dbReference type="GO" id="GO:0015031">
    <property type="term" value="P:protein transport"/>
    <property type="evidence" value="ECO:0007669"/>
    <property type="project" value="UniProtKB-KW"/>
</dbReference>
<keyword evidence="15" id="KW-1185">Reference proteome</keyword>
<evidence type="ECO:0000256" key="5">
    <source>
        <dbReference type="ARBA" id="ARBA00022483"/>
    </source>
</evidence>
<keyword evidence="12" id="KW-0966">Cell projection</keyword>
<proteinExistence type="inferred from homology"/>
<reference evidence="14 15" key="1">
    <citation type="submission" date="2017-06" db="EMBL/GenBank/DDBJ databases">
        <title>A platform for efficient transgenesis in Macrostomum lignano, a flatworm model organism for stem cell research.</title>
        <authorList>
            <person name="Berezikov E."/>
        </authorList>
    </citation>
    <scope>NUCLEOTIDE SEQUENCE [LARGE SCALE GENOMIC DNA]</scope>
    <source>
        <strain evidence="14">DV1</strain>
        <tissue evidence="14">Whole organism</tissue>
    </source>
</reference>
<evidence type="ECO:0000256" key="3">
    <source>
        <dbReference type="ARBA" id="ARBA00021423"/>
    </source>
</evidence>
<comment type="caution">
    <text evidence="14">The sequence shown here is derived from an EMBL/GenBank/DDBJ whole genome shotgun (WGS) entry which is preliminary data.</text>
</comment>
<evidence type="ECO:0000256" key="9">
    <source>
        <dbReference type="ARBA" id="ARBA00023069"/>
    </source>
</evidence>
<keyword evidence="10" id="KW-0547">Nucleotide-binding</keyword>